<proteinExistence type="inferred from homology"/>
<comment type="caution">
    <text evidence="8">The sequence shown here is derived from an EMBL/GenBank/DDBJ whole genome shotgun (WGS) entry which is preliminary data.</text>
</comment>
<evidence type="ECO:0000256" key="1">
    <source>
        <dbReference type="ARBA" id="ARBA00008857"/>
    </source>
</evidence>
<accession>A0A326RQ58</accession>
<dbReference type="CDD" id="cd01185">
    <property type="entry name" value="INTN1_C_like"/>
    <property type="match status" value="1"/>
</dbReference>
<evidence type="ECO:0000259" key="7">
    <source>
        <dbReference type="PROSITE" id="PS51900"/>
    </source>
</evidence>
<dbReference type="AlphaFoldDB" id="A0A326RQ58"/>
<keyword evidence="3 5" id="KW-0238">DNA-binding</keyword>
<dbReference type="PANTHER" id="PTHR30349:SF64">
    <property type="entry name" value="PROPHAGE INTEGRASE INTD-RELATED"/>
    <property type="match status" value="1"/>
</dbReference>
<dbReference type="Proteomes" id="UP000248917">
    <property type="component" value="Unassembled WGS sequence"/>
</dbReference>
<dbReference type="InterPro" id="IPR002104">
    <property type="entry name" value="Integrase_catalytic"/>
</dbReference>
<dbReference type="InterPro" id="IPR044068">
    <property type="entry name" value="CB"/>
</dbReference>
<keyword evidence="2" id="KW-0229">DNA integration</keyword>
<keyword evidence="4" id="KW-0233">DNA recombination</keyword>
<dbReference type="SUPFAM" id="SSF56349">
    <property type="entry name" value="DNA breaking-rejoining enzymes"/>
    <property type="match status" value="1"/>
</dbReference>
<dbReference type="InterPro" id="IPR035386">
    <property type="entry name" value="Arm-DNA-bind_5"/>
</dbReference>
<dbReference type="InterPro" id="IPR011010">
    <property type="entry name" value="DNA_brk_join_enz"/>
</dbReference>
<dbReference type="Gene3D" id="1.10.150.130">
    <property type="match status" value="1"/>
</dbReference>
<dbReference type="OrthoDB" id="9806835at2"/>
<evidence type="ECO:0000256" key="2">
    <source>
        <dbReference type="ARBA" id="ARBA00022908"/>
    </source>
</evidence>
<dbReference type="Gene3D" id="1.10.443.10">
    <property type="entry name" value="Intergrase catalytic core"/>
    <property type="match status" value="1"/>
</dbReference>
<dbReference type="InterPro" id="IPR013762">
    <property type="entry name" value="Integrase-like_cat_sf"/>
</dbReference>
<protein>
    <submittedName>
        <fullName evidence="8">Site-specific recombinase XerD</fullName>
    </submittedName>
</protein>
<reference evidence="8 9" key="1">
    <citation type="submission" date="2018-06" db="EMBL/GenBank/DDBJ databases">
        <title>Genomic Encyclopedia of Archaeal and Bacterial Type Strains, Phase II (KMG-II): from individual species to whole genera.</title>
        <authorList>
            <person name="Goeker M."/>
        </authorList>
    </citation>
    <scope>NUCLEOTIDE SEQUENCE [LARGE SCALE GENOMIC DNA]</scope>
    <source>
        <strain evidence="8 9">T4</strain>
    </source>
</reference>
<dbReference type="GO" id="GO:0015074">
    <property type="term" value="P:DNA integration"/>
    <property type="evidence" value="ECO:0007669"/>
    <property type="project" value="UniProtKB-KW"/>
</dbReference>
<dbReference type="GO" id="GO:0006310">
    <property type="term" value="P:DNA recombination"/>
    <property type="evidence" value="ECO:0007669"/>
    <property type="project" value="UniProtKB-KW"/>
</dbReference>
<evidence type="ECO:0000259" key="6">
    <source>
        <dbReference type="PROSITE" id="PS51898"/>
    </source>
</evidence>
<evidence type="ECO:0000256" key="5">
    <source>
        <dbReference type="PROSITE-ProRule" id="PRU01248"/>
    </source>
</evidence>
<organism evidence="8 9">
    <name type="scientific">Algoriphagus aquaeductus</name>
    <dbReference type="NCBI Taxonomy" id="475299"/>
    <lineage>
        <taxon>Bacteria</taxon>
        <taxon>Pseudomonadati</taxon>
        <taxon>Bacteroidota</taxon>
        <taxon>Cytophagia</taxon>
        <taxon>Cytophagales</taxon>
        <taxon>Cyclobacteriaceae</taxon>
        <taxon>Algoriphagus</taxon>
    </lineage>
</organism>
<feature type="domain" description="Tyr recombinase" evidence="6">
    <location>
        <begin position="217"/>
        <end position="395"/>
    </location>
</feature>
<dbReference type="PROSITE" id="PS51900">
    <property type="entry name" value="CB"/>
    <property type="match status" value="1"/>
</dbReference>
<sequence>MNIPTLSFLLQEKKLKKDGNAPIYLRITINGTRSEVSSKIDIAPSKWDSKKELIRGKEPLTIRLNQQLQNFKLKVYDVLEQIKIQRYDITANNLKLGLSGELFQSHTLKQVYALFIENLENRVGTDYSPASLEINKTTYDHLIEFLDQEGKAQLKPEEFNNQQFLKFENFLKSKKQNSHNTVYKKIERVKAVFKWAYEMDYIEKDHSKKFKIKKQKKEIIFLTQEELDRLKAVKPIERLAIIRDAFLFMCYTGLAFNEIERLSEENLSKNISGGYGIIMTRQKTSKNIPEIPLLPMALDLISKYENHPKRIIEKKLFPIPANQNFNGYLKELAALAKIDKPISTHTARKTFATTIGLRNGMSLEVVSKALGHSNIRITQESYADLQNDRIREEFEKLEKNLNSHESNKSRPSKSIG</sequence>
<dbReference type="GO" id="GO:0003677">
    <property type="term" value="F:DNA binding"/>
    <property type="evidence" value="ECO:0007669"/>
    <property type="project" value="UniProtKB-UniRule"/>
</dbReference>
<dbReference type="InterPro" id="IPR050090">
    <property type="entry name" value="Tyrosine_recombinase_XerCD"/>
</dbReference>
<dbReference type="PROSITE" id="PS51898">
    <property type="entry name" value="TYR_RECOMBINASE"/>
    <property type="match status" value="1"/>
</dbReference>
<name>A0A326RQ58_9BACT</name>
<comment type="similarity">
    <text evidence="1">Belongs to the 'phage' integrase family.</text>
</comment>
<dbReference type="InterPro" id="IPR025269">
    <property type="entry name" value="SAM-like_dom"/>
</dbReference>
<evidence type="ECO:0000256" key="3">
    <source>
        <dbReference type="ARBA" id="ARBA00023125"/>
    </source>
</evidence>
<dbReference type="PANTHER" id="PTHR30349">
    <property type="entry name" value="PHAGE INTEGRASE-RELATED"/>
    <property type="match status" value="1"/>
</dbReference>
<dbReference type="Pfam" id="PF17293">
    <property type="entry name" value="Arm-DNA-bind_5"/>
    <property type="match status" value="1"/>
</dbReference>
<evidence type="ECO:0000256" key="4">
    <source>
        <dbReference type="ARBA" id="ARBA00023172"/>
    </source>
</evidence>
<dbReference type="Pfam" id="PF13102">
    <property type="entry name" value="Phage_int_SAM_5"/>
    <property type="match status" value="1"/>
</dbReference>
<dbReference type="InterPro" id="IPR010998">
    <property type="entry name" value="Integrase_recombinase_N"/>
</dbReference>
<keyword evidence="9" id="KW-1185">Reference proteome</keyword>
<evidence type="ECO:0000313" key="9">
    <source>
        <dbReference type="Proteomes" id="UP000248917"/>
    </source>
</evidence>
<dbReference type="Pfam" id="PF00589">
    <property type="entry name" value="Phage_integrase"/>
    <property type="match status" value="1"/>
</dbReference>
<dbReference type="EMBL" id="QKTX01000014">
    <property type="protein sequence ID" value="PZV79586.1"/>
    <property type="molecule type" value="Genomic_DNA"/>
</dbReference>
<dbReference type="RefSeq" id="WP_111394136.1">
    <property type="nucleotide sequence ID" value="NZ_QKTX01000014.1"/>
</dbReference>
<evidence type="ECO:0000313" key="8">
    <source>
        <dbReference type="EMBL" id="PZV79586.1"/>
    </source>
</evidence>
<gene>
    <name evidence="8" type="ORF">CLV31_11418</name>
</gene>
<feature type="domain" description="Core-binding (CB)" evidence="7">
    <location>
        <begin position="106"/>
        <end position="197"/>
    </location>
</feature>